<dbReference type="WBParaSite" id="PS1159_v2.g23954.t1">
    <property type="protein sequence ID" value="PS1159_v2.g23954.t1"/>
    <property type="gene ID" value="PS1159_v2.g23954"/>
</dbReference>
<evidence type="ECO:0000313" key="1">
    <source>
        <dbReference type="Proteomes" id="UP000887580"/>
    </source>
</evidence>
<sequence>MSKQNYIRIREICLLFYCIIFVSTASVKHALPDKSKVLHDESLYYDRSIPDYETVLTPSDFEMSSHMSEVMLFSNEQGDIWDSDAMYNMDKFEGDIANDLNASTVPLFVQGGPTNSSGTNQHNAIRNRRQLWPNGKIPYAISSQYSSYSRSVIASSMQEYSKNTCVEWVPKTNKDTDYVYIMPDRGCYSMVGKTGGRQTLSLGNGCIQKGIIIHEMMHAVGFFHEQSRTDRDDFITINWHNIQPGMAGQFEKYSSATIQSLGSEYDYSSIMHYGPKAFSKNGQPTIVPKQQKATIGQRSGFSGVDSFKINTLYGCPTSSKPNPTNTAPPPTAPPATTQQPIIIVTSTYAPLTQRPYPSPPTTQPPPPPQPPTGEECRNTRPDCDQLAQQGWCQRNPGWMKDHCPIACGMCKARPTPECEDLRVDCAELVKRRYCITSQSFTKTYCPKSCGFCFVPPVTEIPDPGPNPVDRPTHPGPTVVTKMPMVTFWPTLRPDPSATTTVATTPAPKVTAPPTPHPCQDRKHFSPMVTMPSQVQEGQSFSTTVGLLYVFNLIVGTGALALPKAFQTAGYVLGTLLLLVSAFMSYICATFIIETMSVSNAILKRNRENEVNQLYGLESSNDEAEGSAEENYVQQKRSFDITQKVELSEMAYLVLGKIGVIMTYIFLTLYLFGDLAIYSTTVPKSLMNVLCESPNVTIITNDLPCYQNHFDDFSRLSVYRICVALFACFCFPMVIAGMTKTKYIQLATTVSRWTAFTLMIVLASMQLFRKGPQASPPAADIKGFGSLFGVSIYAFMCHHSIPGLLTPIRNKKNFNYKLIGVYGVIFIFYCTLSVTGSFAFSVVQDVYTLNFLHDDKTSLVYSFIDYFLALFPVFTLTSSYIIVAITLSNNLKILLTMLQNSNN</sequence>
<accession>A0AC35G6M0</accession>
<protein>
    <submittedName>
        <fullName evidence="2">Metalloendopeptidase</fullName>
    </submittedName>
</protein>
<organism evidence="1 2">
    <name type="scientific">Panagrolaimus sp. PS1159</name>
    <dbReference type="NCBI Taxonomy" id="55785"/>
    <lineage>
        <taxon>Eukaryota</taxon>
        <taxon>Metazoa</taxon>
        <taxon>Ecdysozoa</taxon>
        <taxon>Nematoda</taxon>
        <taxon>Chromadorea</taxon>
        <taxon>Rhabditida</taxon>
        <taxon>Tylenchina</taxon>
        <taxon>Panagrolaimomorpha</taxon>
        <taxon>Panagrolaimoidea</taxon>
        <taxon>Panagrolaimidae</taxon>
        <taxon>Panagrolaimus</taxon>
    </lineage>
</organism>
<reference evidence="2" key="1">
    <citation type="submission" date="2022-11" db="UniProtKB">
        <authorList>
            <consortium name="WormBaseParasite"/>
        </authorList>
    </citation>
    <scope>IDENTIFICATION</scope>
</reference>
<dbReference type="Proteomes" id="UP000887580">
    <property type="component" value="Unplaced"/>
</dbReference>
<evidence type="ECO:0000313" key="2">
    <source>
        <dbReference type="WBParaSite" id="PS1159_v2.g23954.t1"/>
    </source>
</evidence>
<proteinExistence type="predicted"/>
<name>A0AC35G6M0_9BILA</name>